<sequence length="118" mass="12599">MTSPSSDEAARPISNANAPLGPSNEETLSHVLGTGSGFPLRVTANAGLNNSDLTESAPQTPEDVLPRDIQLKTPTYDYAFEKSMSHTEAKLFYQHHQLATRNVGDSDELSKAAAPTTT</sequence>
<dbReference type="AlphaFoldDB" id="A0A2V5HXY7"/>
<organism evidence="2 3">
    <name type="scientific">Aspergillus violaceofuscus (strain CBS 115571)</name>
    <dbReference type="NCBI Taxonomy" id="1450538"/>
    <lineage>
        <taxon>Eukaryota</taxon>
        <taxon>Fungi</taxon>
        <taxon>Dikarya</taxon>
        <taxon>Ascomycota</taxon>
        <taxon>Pezizomycotina</taxon>
        <taxon>Eurotiomycetes</taxon>
        <taxon>Eurotiomycetidae</taxon>
        <taxon>Eurotiales</taxon>
        <taxon>Aspergillaceae</taxon>
        <taxon>Aspergillus</taxon>
    </lineage>
</organism>
<evidence type="ECO:0000313" key="2">
    <source>
        <dbReference type="EMBL" id="PYI21140.1"/>
    </source>
</evidence>
<reference evidence="2 3" key="1">
    <citation type="submission" date="2018-02" db="EMBL/GenBank/DDBJ databases">
        <title>The genomes of Aspergillus section Nigri reveals drivers in fungal speciation.</title>
        <authorList>
            <consortium name="DOE Joint Genome Institute"/>
            <person name="Vesth T.C."/>
            <person name="Nybo J."/>
            <person name="Theobald S."/>
            <person name="Brandl J."/>
            <person name="Frisvad J.C."/>
            <person name="Nielsen K.F."/>
            <person name="Lyhne E.K."/>
            <person name="Kogle M.E."/>
            <person name="Kuo A."/>
            <person name="Riley R."/>
            <person name="Clum A."/>
            <person name="Nolan M."/>
            <person name="Lipzen A."/>
            <person name="Salamov A."/>
            <person name="Henrissat B."/>
            <person name="Wiebenga A."/>
            <person name="De vries R.P."/>
            <person name="Grigoriev I.V."/>
            <person name="Mortensen U.H."/>
            <person name="Andersen M.R."/>
            <person name="Baker S.E."/>
        </authorList>
    </citation>
    <scope>NUCLEOTIDE SEQUENCE [LARGE SCALE GENOMIC DNA]</scope>
    <source>
        <strain evidence="2 3">CBS 115571</strain>
    </source>
</reference>
<keyword evidence="3" id="KW-1185">Reference proteome</keyword>
<feature type="region of interest" description="Disordered" evidence="1">
    <location>
        <begin position="1"/>
        <end position="29"/>
    </location>
</feature>
<accession>A0A2V5HXY7</accession>
<dbReference type="Proteomes" id="UP000249829">
    <property type="component" value="Unassembled WGS sequence"/>
</dbReference>
<proteinExistence type="predicted"/>
<protein>
    <submittedName>
        <fullName evidence="2">Uncharacterized protein</fullName>
    </submittedName>
</protein>
<name>A0A2V5HXY7_ASPV1</name>
<evidence type="ECO:0000256" key="1">
    <source>
        <dbReference type="SAM" id="MobiDB-lite"/>
    </source>
</evidence>
<dbReference type="STRING" id="1450538.A0A2V5HXY7"/>
<feature type="non-terminal residue" evidence="2">
    <location>
        <position position="118"/>
    </location>
</feature>
<gene>
    <name evidence="2" type="ORF">BO99DRAFT_380949</name>
</gene>
<evidence type="ECO:0000313" key="3">
    <source>
        <dbReference type="Proteomes" id="UP000249829"/>
    </source>
</evidence>
<dbReference type="EMBL" id="KZ825119">
    <property type="protein sequence ID" value="PYI21140.1"/>
    <property type="molecule type" value="Genomic_DNA"/>
</dbReference>